<gene>
    <name evidence="1" type="ORF">M6B38_404650</name>
</gene>
<accession>A0AAX6FS83</accession>
<dbReference type="Gene3D" id="2.40.128.680">
    <property type="match status" value="1"/>
</dbReference>
<dbReference type="CDD" id="cd09271">
    <property type="entry name" value="RNase_H2-C"/>
    <property type="match status" value="1"/>
</dbReference>
<dbReference type="PANTHER" id="PTHR47204">
    <property type="entry name" value="OS02G0168900 PROTEIN"/>
    <property type="match status" value="1"/>
</dbReference>
<dbReference type="InterPro" id="IPR013924">
    <property type="entry name" value="RNase_H2_suC"/>
</dbReference>
<name>A0AAX6FS83_IRIPA</name>
<protein>
    <submittedName>
        <fullName evidence="1">Ribonuclease H2 subunit C</fullName>
    </submittedName>
</protein>
<comment type="caution">
    <text evidence="1">The sequence shown here is derived from an EMBL/GenBank/DDBJ whole genome shotgun (WGS) entry which is preliminary data.</text>
</comment>
<keyword evidence="2" id="KW-1185">Reference proteome</keyword>
<dbReference type="GO" id="GO:0006401">
    <property type="term" value="P:RNA catabolic process"/>
    <property type="evidence" value="ECO:0007669"/>
    <property type="project" value="InterPro"/>
</dbReference>
<dbReference type="PANTHER" id="PTHR47204:SF1">
    <property type="entry name" value="RIBONUCLEASE H2 SUBUNIT C"/>
    <property type="match status" value="1"/>
</dbReference>
<reference evidence="1" key="2">
    <citation type="submission" date="2023-04" db="EMBL/GenBank/DDBJ databases">
        <authorList>
            <person name="Bruccoleri R.E."/>
            <person name="Oakeley E.J."/>
            <person name="Faust A.-M."/>
            <person name="Dessus-Babus S."/>
            <person name="Altorfer M."/>
            <person name="Burckhardt D."/>
            <person name="Oertli M."/>
            <person name="Naumann U."/>
            <person name="Petersen F."/>
            <person name="Wong J."/>
        </authorList>
    </citation>
    <scope>NUCLEOTIDE SEQUENCE</scope>
    <source>
        <strain evidence="1">GSM-AAB239-AS_SAM_17_03QT</strain>
        <tissue evidence="1">Leaf</tissue>
    </source>
</reference>
<dbReference type="AlphaFoldDB" id="A0AAX6FS83"/>
<sequence>MEEDKMKAGITGTIDLHPVGPPSGADLTGHVHLLPCSIKHDGPSPVSQYFKPRKTGVVVDGLSVEEAYFRGRKLQGVTVPLSDGYRGYVLEKNNLRKGKRAEASDGESSNWKSRAEFGNLTYWNHDILPSLDDPLARCFHWFAVADALHKPITAEELCSTAMIPGPKNPMD</sequence>
<organism evidence="1 2">
    <name type="scientific">Iris pallida</name>
    <name type="common">Sweet iris</name>
    <dbReference type="NCBI Taxonomy" id="29817"/>
    <lineage>
        <taxon>Eukaryota</taxon>
        <taxon>Viridiplantae</taxon>
        <taxon>Streptophyta</taxon>
        <taxon>Embryophyta</taxon>
        <taxon>Tracheophyta</taxon>
        <taxon>Spermatophyta</taxon>
        <taxon>Magnoliopsida</taxon>
        <taxon>Liliopsida</taxon>
        <taxon>Asparagales</taxon>
        <taxon>Iridaceae</taxon>
        <taxon>Iridoideae</taxon>
        <taxon>Irideae</taxon>
        <taxon>Iris</taxon>
    </lineage>
</organism>
<evidence type="ECO:0000313" key="1">
    <source>
        <dbReference type="EMBL" id="KAJ6818878.1"/>
    </source>
</evidence>
<dbReference type="Pfam" id="PF08615">
    <property type="entry name" value="RNase_H2_suC"/>
    <property type="match status" value="1"/>
</dbReference>
<dbReference type="EMBL" id="JANAVB010026800">
    <property type="protein sequence ID" value="KAJ6818878.1"/>
    <property type="molecule type" value="Genomic_DNA"/>
</dbReference>
<dbReference type="Proteomes" id="UP001140949">
    <property type="component" value="Unassembled WGS sequence"/>
</dbReference>
<evidence type="ECO:0000313" key="2">
    <source>
        <dbReference type="Proteomes" id="UP001140949"/>
    </source>
</evidence>
<dbReference type="GO" id="GO:0032299">
    <property type="term" value="C:ribonuclease H2 complex"/>
    <property type="evidence" value="ECO:0007669"/>
    <property type="project" value="InterPro"/>
</dbReference>
<proteinExistence type="predicted"/>
<reference evidence="1" key="1">
    <citation type="journal article" date="2023" name="GigaByte">
        <title>Genome assembly of the bearded iris, Iris pallida Lam.</title>
        <authorList>
            <person name="Bruccoleri R.E."/>
            <person name="Oakeley E.J."/>
            <person name="Faust A.M.E."/>
            <person name="Altorfer M."/>
            <person name="Dessus-Babus S."/>
            <person name="Burckhardt D."/>
            <person name="Oertli M."/>
            <person name="Naumann U."/>
            <person name="Petersen F."/>
            <person name="Wong J."/>
        </authorList>
    </citation>
    <scope>NUCLEOTIDE SEQUENCE</scope>
    <source>
        <strain evidence="1">GSM-AAB239-AS_SAM_17_03QT</strain>
    </source>
</reference>